<dbReference type="AlphaFoldDB" id="A0A1F5DPE2"/>
<evidence type="ECO:0000256" key="2">
    <source>
        <dbReference type="ARBA" id="ARBA00022692"/>
    </source>
</evidence>
<dbReference type="PANTHER" id="PTHR31851">
    <property type="entry name" value="FE(2+)/MN(2+) TRANSPORTER PCL1"/>
    <property type="match status" value="1"/>
</dbReference>
<comment type="subcellular location">
    <subcellularLocation>
        <location evidence="1">Endomembrane system</location>
        <topology evidence="1">Multi-pass membrane protein</topology>
    </subcellularLocation>
</comment>
<feature type="transmembrane region" description="Helical" evidence="5">
    <location>
        <begin position="21"/>
        <end position="42"/>
    </location>
</feature>
<evidence type="ECO:0000256" key="3">
    <source>
        <dbReference type="ARBA" id="ARBA00022989"/>
    </source>
</evidence>
<evidence type="ECO:0000313" key="7">
    <source>
        <dbReference type="Proteomes" id="UP000176791"/>
    </source>
</evidence>
<comment type="caution">
    <text evidence="6">The sequence shown here is derived from an EMBL/GenBank/DDBJ whole genome shotgun (WGS) entry which is preliminary data.</text>
</comment>
<feature type="transmembrane region" description="Helical" evidence="5">
    <location>
        <begin position="205"/>
        <end position="224"/>
    </location>
</feature>
<keyword evidence="4 5" id="KW-0472">Membrane</keyword>
<dbReference type="GO" id="GO:0005384">
    <property type="term" value="F:manganese ion transmembrane transporter activity"/>
    <property type="evidence" value="ECO:0007669"/>
    <property type="project" value="InterPro"/>
</dbReference>
<evidence type="ECO:0000256" key="1">
    <source>
        <dbReference type="ARBA" id="ARBA00004127"/>
    </source>
</evidence>
<keyword evidence="2 5" id="KW-0812">Transmembrane</keyword>
<protein>
    <recommendedName>
        <fullName evidence="8">GMP synthase</fullName>
    </recommendedName>
</protein>
<accession>A0A1F5DPE2</accession>
<organism evidence="6 7">
    <name type="scientific">Candidatus Beckwithbacteria bacterium RIFCSPHIGHO2_12_FULL_47_17</name>
    <dbReference type="NCBI Taxonomy" id="1797460"/>
    <lineage>
        <taxon>Bacteria</taxon>
        <taxon>Candidatus Beckwithiibacteriota</taxon>
    </lineage>
</organism>
<keyword evidence="3 5" id="KW-1133">Transmembrane helix</keyword>
<reference evidence="6 7" key="1">
    <citation type="journal article" date="2016" name="Nat. Commun.">
        <title>Thousands of microbial genomes shed light on interconnected biogeochemical processes in an aquifer system.</title>
        <authorList>
            <person name="Anantharaman K."/>
            <person name="Brown C.T."/>
            <person name="Hug L.A."/>
            <person name="Sharon I."/>
            <person name="Castelle C.J."/>
            <person name="Probst A.J."/>
            <person name="Thomas B.C."/>
            <person name="Singh A."/>
            <person name="Wilkins M.J."/>
            <person name="Karaoz U."/>
            <person name="Brodie E.L."/>
            <person name="Williams K.H."/>
            <person name="Hubbard S.S."/>
            <person name="Banfield J.F."/>
        </authorList>
    </citation>
    <scope>NUCLEOTIDE SEQUENCE [LARGE SCALE GENOMIC DNA]</scope>
</reference>
<feature type="transmembrane region" description="Helical" evidence="5">
    <location>
        <begin position="48"/>
        <end position="71"/>
    </location>
</feature>
<feature type="transmembrane region" description="Helical" evidence="5">
    <location>
        <begin position="153"/>
        <end position="172"/>
    </location>
</feature>
<dbReference type="EMBL" id="MEZN01000004">
    <property type="protein sequence ID" value="OGD56992.1"/>
    <property type="molecule type" value="Genomic_DNA"/>
</dbReference>
<feature type="transmembrane region" description="Helical" evidence="5">
    <location>
        <begin position="178"/>
        <end position="198"/>
    </location>
</feature>
<dbReference type="Pfam" id="PF01988">
    <property type="entry name" value="VIT1"/>
    <property type="match status" value="1"/>
</dbReference>
<proteinExistence type="predicted"/>
<name>A0A1F5DPE2_9BACT</name>
<evidence type="ECO:0000256" key="4">
    <source>
        <dbReference type="ARBA" id="ARBA00023136"/>
    </source>
</evidence>
<dbReference type="Proteomes" id="UP000176791">
    <property type="component" value="Unassembled WGS sequence"/>
</dbReference>
<dbReference type="GO" id="GO:0012505">
    <property type="term" value="C:endomembrane system"/>
    <property type="evidence" value="ECO:0007669"/>
    <property type="project" value="UniProtKB-SubCell"/>
</dbReference>
<evidence type="ECO:0000256" key="5">
    <source>
        <dbReference type="SAM" id="Phobius"/>
    </source>
</evidence>
<dbReference type="InterPro" id="IPR008217">
    <property type="entry name" value="Ccc1_fam"/>
</dbReference>
<sequence>MKGKAYEQYHASFGGTYIRDAVFGANDGIVTTFAVVAGVAGANLPLSTVLILGFANLLADGLAMGLGNYLGIKSEVDYIRRERRLEGWETVHAPDLERKEIEAIYQRKGFKGKELQRVVEVITGNKKVWVDTMMTEELGLPTEKSEHPVKNGVATFISFALAGLNPLLPYIFGIPDAFNVSIIVTGLTLFLVGSLRSLITKKPWFVAGLEMLLVGTVAAAAAYFTGDFIKRLI</sequence>
<evidence type="ECO:0008006" key="8">
    <source>
        <dbReference type="Google" id="ProtNLM"/>
    </source>
</evidence>
<dbReference type="STRING" id="1797460.A3E73_00170"/>
<gene>
    <name evidence="6" type="ORF">A3E73_00170</name>
</gene>
<evidence type="ECO:0000313" key="6">
    <source>
        <dbReference type="EMBL" id="OGD56992.1"/>
    </source>
</evidence>
<dbReference type="GO" id="GO:0030026">
    <property type="term" value="P:intracellular manganese ion homeostasis"/>
    <property type="evidence" value="ECO:0007669"/>
    <property type="project" value="InterPro"/>
</dbReference>